<name>A0A2K3PCV7_TRIPR</name>
<sequence>MSTSPTPWLIAVKYWISKYVLLDNQRRINLRDVETGRIIRCPIATSGRYKYERCISEGWNDYKLEKMLNAGDLLRCTIENPPRYMNIEVIRR</sequence>
<gene>
    <name evidence="1" type="ORF">L195_g009742</name>
</gene>
<comment type="caution">
    <text evidence="1">The sequence shown here is derived from an EMBL/GenBank/DDBJ whole genome shotgun (WGS) entry which is preliminary data.</text>
</comment>
<dbReference type="Proteomes" id="UP000236291">
    <property type="component" value="Unassembled WGS sequence"/>
</dbReference>
<accession>A0A2K3PCV7</accession>
<evidence type="ECO:0000313" key="2">
    <source>
        <dbReference type="Proteomes" id="UP000236291"/>
    </source>
</evidence>
<evidence type="ECO:0000313" key="1">
    <source>
        <dbReference type="EMBL" id="PNY13095.1"/>
    </source>
</evidence>
<reference evidence="1 2" key="2">
    <citation type="journal article" date="2017" name="Front. Plant Sci.">
        <title>Gene Classification and Mining of Molecular Markers Useful in Red Clover (Trifolium pratense) Breeding.</title>
        <authorList>
            <person name="Istvanek J."/>
            <person name="Dluhosova J."/>
            <person name="Dluhos P."/>
            <person name="Patkova L."/>
            <person name="Nedelnik J."/>
            <person name="Repkova J."/>
        </authorList>
    </citation>
    <scope>NUCLEOTIDE SEQUENCE [LARGE SCALE GENOMIC DNA]</scope>
    <source>
        <strain evidence="2">cv. Tatra</strain>
        <tissue evidence="1">Young leaves</tissue>
    </source>
</reference>
<dbReference type="AlphaFoldDB" id="A0A2K3PCV7"/>
<dbReference type="EMBL" id="ASHM01005812">
    <property type="protein sequence ID" value="PNY13095.1"/>
    <property type="molecule type" value="Genomic_DNA"/>
</dbReference>
<organism evidence="1 2">
    <name type="scientific">Trifolium pratense</name>
    <name type="common">Red clover</name>
    <dbReference type="NCBI Taxonomy" id="57577"/>
    <lineage>
        <taxon>Eukaryota</taxon>
        <taxon>Viridiplantae</taxon>
        <taxon>Streptophyta</taxon>
        <taxon>Embryophyta</taxon>
        <taxon>Tracheophyta</taxon>
        <taxon>Spermatophyta</taxon>
        <taxon>Magnoliopsida</taxon>
        <taxon>eudicotyledons</taxon>
        <taxon>Gunneridae</taxon>
        <taxon>Pentapetalae</taxon>
        <taxon>rosids</taxon>
        <taxon>fabids</taxon>
        <taxon>Fabales</taxon>
        <taxon>Fabaceae</taxon>
        <taxon>Papilionoideae</taxon>
        <taxon>50 kb inversion clade</taxon>
        <taxon>NPAAA clade</taxon>
        <taxon>Hologalegina</taxon>
        <taxon>IRL clade</taxon>
        <taxon>Trifolieae</taxon>
        <taxon>Trifolium</taxon>
    </lineage>
</organism>
<protein>
    <recommendedName>
        <fullName evidence="3">TF-B3 domain-containing protein</fullName>
    </recommendedName>
</protein>
<dbReference type="OrthoDB" id="1435485at2759"/>
<reference evidence="1 2" key="1">
    <citation type="journal article" date="2014" name="Am. J. Bot.">
        <title>Genome assembly and annotation for red clover (Trifolium pratense; Fabaceae).</title>
        <authorList>
            <person name="Istvanek J."/>
            <person name="Jaros M."/>
            <person name="Krenek A."/>
            <person name="Repkova J."/>
        </authorList>
    </citation>
    <scope>NUCLEOTIDE SEQUENCE [LARGE SCALE GENOMIC DNA]</scope>
    <source>
        <strain evidence="2">cv. Tatra</strain>
        <tissue evidence="1">Young leaves</tissue>
    </source>
</reference>
<evidence type="ECO:0008006" key="3">
    <source>
        <dbReference type="Google" id="ProtNLM"/>
    </source>
</evidence>
<proteinExistence type="predicted"/>